<dbReference type="AlphaFoldDB" id="A0A5H2XPT7"/>
<feature type="region of interest" description="Disordered" evidence="1">
    <location>
        <begin position="1"/>
        <end position="88"/>
    </location>
</feature>
<evidence type="ECO:0000256" key="1">
    <source>
        <dbReference type="SAM" id="MobiDB-lite"/>
    </source>
</evidence>
<feature type="non-terminal residue" evidence="2">
    <location>
        <position position="1"/>
    </location>
</feature>
<accession>A0A5H2XPT7</accession>
<organism evidence="2">
    <name type="scientific">Prunus dulcis</name>
    <name type="common">Almond</name>
    <name type="synonym">Amygdalus dulcis</name>
    <dbReference type="NCBI Taxonomy" id="3755"/>
    <lineage>
        <taxon>Eukaryota</taxon>
        <taxon>Viridiplantae</taxon>
        <taxon>Streptophyta</taxon>
        <taxon>Embryophyta</taxon>
        <taxon>Tracheophyta</taxon>
        <taxon>Spermatophyta</taxon>
        <taxon>Magnoliopsida</taxon>
        <taxon>eudicotyledons</taxon>
        <taxon>Gunneridae</taxon>
        <taxon>Pentapetalae</taxon>
        <taxon>rosids</taxon>
        <taxon>fabids</taxon>
        <taxon>Rosales</taxon>
        <taxon>Rosaceae</taxon>
        <taxon>Amygdaloideae</taxon>
        <taxon>Amygdaleae</taxon>
        <taxon>Prunus</taxon>
    </lineage>
</organism>
<gene>
    <name evidence="2" type="ORF">Prudu_1319S000100</name>
</gene>
<dbReference type="EMBL" id="AP021656">
    <property type="protein sequence ID" value="BBN69987.1"/>
    <property type="molecule type" value="Genomic_DNA"/>
</dbReference>
<evidence type="ECO:0000313" key="2">
    <source>
        <dbReference type="EMBL" id="BBN69987.1"/>
    </source>
</evidence>
<sequence>TRIGAVTKKIWSKNREGKTGRATLRLLGDGPATTGRADLRRGYHRSASVSPSQPDQPPPQGRPELAGKPCFPAEVPSKPPELPAQNSPSFLHQIDRASEVQPTSRRNLQRAVEVCGIHHRAIHSFRASKPGENFGISQKYRGDSAEFSAEV</sequence>
<name>A0A5H2XPT7_PRUDU</name>
<proteinExistence type="predicted"/>
<protein>
    <submittedName>
        <fullName evidence="2">Uncharacterized protein</fullName>
    </submittedName>
</protein>
<reference evidence="2" key="1">
    <citation type="journal article" date="2019" name="Science">
        <title>Mutation of a bHLH transcription factor allowed almond domestication.</title>
        <authorList>
            <person name="Sanchez-Perez R."/>
            <person name="Pavan S."/>
            <person name="Mazzeo R."/>
            <person name="Moldovan C."/>
            <person name="Aiese Cigliano R."/>
            <person name="Del Cueto J."/>
            <person name="Ricciardi F."/>
            <person name="Lotti C."/>
            <person name="Ricciardi L."/>
            <person name="Dicenta F."/>
            <person name="Lopez-Marques R.L."/>
            <person name="Lindberg Moller B."/>
        </authorList>
    </citation>
    <scope>NUCLEOTIDE SEQUENCE</scope>
</reference>